<dbReference type="AlphaFoldDB" id="A0A951PRT7"/>
<gene>
    <name evidence="2" type="ORF">KME25_29500</name>
</gene>
<dbReference type="InterPro" id="IPR036291">
    <property type="entry name" value="NAD(P)-bd_dom_sf"/>
</dbReference>
<reference evidence="2" key="2">
    <citation type="journal article" date="2022" name="Microbiol. Resour. Announc.">
        <title>Metagenome Sequencing to Explore Phylogenomics of Terrestrial Cyanobacteria.</title>
        <authorList>
            <person name="Ward R.D."/>
            <person name="Stajich J.E."/>
            <person name="Johansen J.R."/>
            <person name="Huntemann M."/>
            <person name="Clum A."/>
            <person name="Foster B."/>
            <person name="Foster B."/>
            <person name="Roux S."/>
            <person name="Palaniappan K."/>
            <person name="Varghese N."/>
            <person name="Mukherjee S."/>
            <person name="Reddy T.B.K."/>
            <person name="Daum C."/>
            <person name="Copeland A."/>
            <person name="Chen I.A."/>
            <person name="Ivanova N.N."/>
            <person name="Kyrpides N.C."/>
            <person name="Shapiro N."/>
            <person name="Eloe-Fadrosh E.A."/>
            <person name="Pietrasiak N."/>
        </authorList>
    </citation>
    <scope>NUCLEOTIDE SEQUENCE</scope>
    <source>
        <strain evidence="2">CPER-KK1</strain>
    </source>
</reference>
<dbReference type="SUPFAM" id="SSF51735">
    <property type="entry name" value="NAD(P)-binding Rossmann-fold domains"/>
    <property type="match status" value="1"/>
</dbReference>
<dbReference type="InterPro" id="IPR051604">
    <property type="entry name" value="Ergot_Alk_Oxidoreductase"/>
</dbReference>
<comment type="caution">
    <text evidence="2">The sequence shown here is derived from an EMBL/GenBank/DDBJ whole genome shotgun (WGS) entry which is preliminary data.</text>
</comment>
<dbReference type="Pfam" id="PF05368">
    <property type="entry name" value="NmrA"/>
    <property type="match status" value="1"/>
</dbReference>
<proteinExistence type="predicted"/>
<evidence type="ECO:0000313" key="2">
    <source>
        <dbReference type="EMBL" id="MBW4548538.1"/>
    </source>
</evidence>
<evidence type="ECO:0000259" key="1">
    <source>
        <dbReference type="Pfam" id="PF05368"/>
    </source>
</evidence>
<organism evidence="2 3">
    <name type="scientific">Symplocastrum torsivum CPER-KK1</name>
    <dbReference type="NCBI Taxonomy" id="450513"/>
    <lineage>
        <taxon>Bacteria</taxon>
        <taxon>Bacillati</taxon>
        <taxon>Cyanobacteriota</taxon>
        <taxon>Cyanophyceae</taxon>
        <taxon>Oscillatoriophycideae</taxon>
        <taxon>Oscillatoriales</taxon>
        <taxon>Microcoleaceae</taxon>
        <taxon>Symplocastrum</taxon>
    </lineage>
</organism>
<dbReference type="EMBL" id="JAHHIF010000064">
    <property type="protein sequence ID" value="MBW4548538.1"/>
    <property type="molecule type" value="Genomic_DNA"/>
</dbReference>
<dbReference type="PANTHER" id="PTHR43162:SF1">
    <property type="entry name" value="PRESTALK A DIFFERENTIATION PROTEIN A"/>
    <property type="match status" value="1"/>
</dbReference>
<evidence type="ECO:0000313" key="3">
    <source>
        <dbReference type="Proteomes" id="UP000753908"/>
    </source>
</evidence>
<protein>
    <submittedName>
        <fullName evidence="2">NAD(P)H-binding protein</fullName>
    </submittedName>
</protein>
<accession>A0A951PRT7</accession>
<dbReference type="Gene3D" id="3.40.50.720">
    <property type="entry name" value="NAD(P)-binding Rossmann-like Domain"/>
    <property type="match status" value="1"/>
</dbReference>
<dbReference type="PANTHER" id="PTHR43162">
    <property type="match status" value="1"/>
</dbReference>
<dbReference type="Gene3D" id="3.90.25.10">
    <property type="entry name" value="UDP-galactose 4-epimerase, domain 1"/>
    <property type="match status" value="1"/>
</dbReference>
<reference evidence="2" key="1">
    <citation type="submission" date="2021-05" db="EMBL/GenBank/DDBJ databases">
        <authorList>
            <person name="Pietrasiak N."/>
            <person name="Ward R."/>
            <person name="Stajich J.E."/>
            <person name="Kurbessoian T."/>
        </authorList>
    </citation>
    <scope>NUCLEOTIDE SEQUENCE</scope>
    <source>
        <strain evidence="2">CPER-KK1</strain>
    </source>
</reference>
<feature type="domain" description="NmrA-like" evidence="1">
    <location>
        <begin position="2"/>
        <end position="268"/>
    </location>
</feature>
<dbReference type="InterPro" id="IPR008030">
    <property type="entry name" value="NmrA-like"/>
</dbReference>
<name>A0A951PRT7_9CYAN</name>
<dbReference type="Proteomes" id="UP000753908">
    <property type="component" value="Unassembled WGS sequence"/>
</dbReference>
<sequence length="313" mass="34041">MKIVIAAASGNIGRRTAEKVIQAGAETILLARHPEKLADLVEGAIASGNSEVRVQPISSDDAQELIEVTQRADALFWLTPPKLDVPNMRDWYLQTAKAGANAVSANGIPRVVNISSIGAGAKPNLGTVSFSGTVESILNQMAANVVHLRPGYFMENFLAQIETIQSERTVRFPYPSDHDIPWISTDDIGDVAAHYLLDQRWAGQWTRNLMGAENLTLLETSAILSRVLSYSIEYAQVSIESLQQQFAAMGATAEVQREMGDLFRALGDPDGVYATARTPEATTPTTFEQFVKNKILPNLLSFSSKATPLSKHS</sequence>